<comment type="caution">
    <text evidence="1">The sequence shown here is derived from an EMBL/GenBank/DDBJ whole genome shotgun (WGS) entry which is preliminary data.</text>
</comment>
<gene>
    <name evidence="1" type="ORF">S01H4_13181</name>
</gene>
<accession>X0YEF9</accession>
<dbReference type="AlphaFoldDB" id="X0YEF9"/>
<organism evidence="1">
    <name type="scientific">marine sediment metagenome</name>
    <dbReference type="NCBI Taxonomy" id="412755"/>
    <lineage>
        <taxon>unclassified sequences</taxon>
        <taxon>metagenomes</taxon>
        <taxon>ecological metagenomes</taxon>
    </lineage>
</organism>
<dbReference type="Gene3D" id="1.10.10.60">
    <property type="entry name" value="Homeodomain-like"/>
    <property type="match status" value="1"/>
</dbReference>
<protein>
    <recommendedName>
        <fullName evidence="2">Resolvase HTH domain-containing protein</fullName>
    </recommendedName>
</protein>
<reference evidence="1" key="1">
    <citation type="journal article" date="2014" name="Front. Microbiol.">
        <title>High frequency of phylogenetically diverse reductive dehalogenase-homologous genes in deep subseafloor sedimentary metagenomes.</title>
        <authorList>
            <person name="Kawai M."/>
            <person name="Futagami T."/>
            <person name="Toyoda A."/>
            <person name="Takaki Y."/>
            <person name="Nishi S."/>
            <person name="Hori S."/>
            <person name="Arai W."/>
            <person name="Tsubouchi T."/>
            <person name="Morono Y."/>
            <person name="Uchiyama I."/>
            <person name="Ito T."/>
            <person name="Fujiyama A."/>
            <person name="Inagaki F."/>
            <person name="Takami H."/>
        </authorList>
    </citation>
    <scope>NUCLEOTIDE SEQUENCE</scope>
    <source>
        <strain evidence="1">Expedition CK06-06</strain>
    </source>
</reference>
<evidence type="ECO:0000313" key="1">
    <source>
        <dbReference type="EMBL" id="GAG54245.1"/>
    </source>
</evidence>
<sequence length="86" mass="10242">MSIIRNIILNKNQIKEIIREYQLGILGTNLSREYNISNNTIYKILRENRIPVRRRSKLTKKQSVKVIKEYKAGERQAKKKVTKKEN</sequence>
<evidence type="ECO:0008006" key="2">
    <source>
        <dbReference type="Google" id="ProtNLM"/>
    </source>
</evidence>
<dbReference type="EMBL" id="BART01005816">
    <property type="protein sequence ID" value="GAG54245.1"/>
    <property type="molecule type" value="Genomic_DNA"/>
</dbReference>
<name>X0YEF9_9ZZZZ</name>
<proteinExistence type="predicted"/>